<evidence type="ECO:0000313" key="2">
    <source>
        <dbReference type="Proteomes" id="UP000798662"/>
    </source>
</evidence>
<dbReference type="EMBL" id="CM020620">
    <property type="protein sequence ID" value="KAK1869282.1"/>
    <property type="molecule type" value="Genomic_DNA"/>
</dbReference>
<evidence type="ECO:0000313" key="1">
    <source>
        <dbReference type="EMBL" id="KAK1869282.1"/>
    </source>
</evidence>
<proteinExistence type="predicted"/>
<comment type="caution">
    <text evidence="1">The sequence shown here is derived from an EMBL/GenBank/DDBJ whole genome shotgun (WGS) entry which is preliminary data.</text>
</comment>
<accession>A0ACC3CGH5</accession>
<sequence length="116" mass="13118">MSLFMSATDSVALIHTRARAKSSAAEKDGPRIALLLPSAAMGAPRRRRRLRWEWYKMGRGVRRPVAGWKNVEGGRHWRDVPRAAGSPRCDLMGRRQFRVVKTTARILSRGCLHGRV</sequence>
<reference evidence="1" key="1">
    <citation type="submission" date="2019-11" db="EMBL/GenBank/DDBJ databases">
        <title>Nori genome reveals adaptations in red seaweeds to the harsh intertidal environment.</title>
        <authorList>
            <person name="Wang D."/>
            <person name="Mao Y."/>
        </authorList>
    </citation>
    <scope>NUCLEOTIDE SEQUENCE</scope>
    <source>
        <tissue evidence="1">Gametophyte</tissue>
    </source>
</reference>
<protein>
    <submittedName>
        <fullName evidence="1">Uncharacterized protein</fullName>
    </submittedName>
</protein>
<dbReference type="Proteomes" id="UP000798662">
    <property type="component" value="Chromosome 3"/>
</dbReference>
<gene>
    <name evidence="1" type="ORF">I4F81_011760</name>
</gene>
<organism evidence="1 2">
    <name type="scientific">Pyropia yezoensis</name>
    <name type="common">Susabi-nori</name>
    <name type="synonym">Porphyra yezoensis</name>
    <dbReference type="NCBI Taxonomy" id="2788"/>
    <lineage>
        <taxon>Eukaryota</taxon>
        <taxon>Rhodophyta</taxon>
        <taxon>Bangiophyceae</taxon>
        <taxon>Bangiales</taxon>
        <taxon>Bangiaceae</taxon>
        <taxon>Pyropia</taxon>
    </lineage>
</organism>
<name>A0ACC3CGH5_PYRYE</name>
<keyword evidence="2" id="KW-1185">Reference proteome</keyword>